<keyword evidence="3" id="KW-0560">Oxidoreductase</keyword>
<dbReference type="STRING" id="1225564.AA309_20645"/>
<evidence type="ECO:0000256" key="1">
    <source>
        <dbReference type="ARBA" id="ARBA00005104"/>
    </source>
</evidence>
<dbReference type="SUPFAM" id="SSF53597">
    <property type="entry name" value="Dihydrofolate reductase-like"/>
    <property type="match status" value="1"/>
</dbReference>
<dbReference type="GO" id="GO:0009231">
    <property type="term" value="P:riboflavin biosynthetic process"/>
    <property type="evidence" value="ECO:0007669"/>
    <property type="project" value="InterPro"/>
</dbReference>
<dbReference type="InterPro" id="IPR050765">
    <property type="entry name" value="Riboflavin_Biosynth_HTPR"/>
</dbReference>
<name>A0A0H1R806_9HYPH</name>
<keyword evidence="6" id="KW-1185">Reference proteome</keyword>
<accession>A0A0H1R806</accession>
<feature type="domain" description="Bacterial bifunctional deaminase-reductase C-terminal" evidence="4">
    <location>
        <begin position="3"/>
        <end position="218"/>
    </location>
</feature>
<dbReference type="Proteomes" id="UP000035489">
    <property type="component" value="Unassembled WGS sequence"/>
</dbReference>
<protein>
    <submittedName>
        <fullName evidence="5">5-amino-6-(5-phosphoribosylamino)uracil reductase</fullName>
    </submittedName>
</protein>
<dbReference type="Gene3D" id="3.40.430.10">
    <property type="entry name" value="Dihydrofolate Reductase, subunit A"/>
    <property type="match status" value="1"/>
</dbReference>
<proteinExistence type="predicted"/>
<dbReference type="EMBL" id="LCYG01000056">
    <property type="protein sequence ID" value="KLK91360.1"/>
    <property type="molecule type" value="Genomic_DNA"/>
</dbReference>
<evidence type="ECO:0000256" key="2">
    <source>
        <dbReference type="ARBA" id="ARBA00022857"/>
    </source>
</evidence>
<dbReference type="AlphaFoldDB" id="A0A0H1R806"/>
<dbReference type="GO" id="GO:0008703">
    <property type="term" value="F:5-amino-6-(5-phosphoribosylamino)uracil reductase activity"/>
    <property type="evidence" value="ECO:0007669"/>
    <property type="project" value="InterPro"/>
</dbReference>
<keyword evidence="2" id="KW-0521">NADP</keyword>
<dbReference type="Pfam" id="PF01872">
    <property type="entry name" value="RibD_C"/>
    <property type="match status" value="1"/>
</dbReference>
<evidence type="ECO:0000259" key="4">
    <source>
        <dbReference type="Pfam" id="PF01872"/>
    </source>
</evidence>
<sequence length="231" mass="24810">MVSSIDGRLLVDRWTPPAAGIDSDIVHRYYDQVAARFDADGWIVGRKTMEDYAGGTARTPRSCPDNLRAPHVADRKGRNVAVAIDPHGRLHYGSDNAGSDHIVTVIGEQVTDEYLAELHEDGVSYLFAGPDGHDLHRAMDILGGTFGIKTLLLEGGGTINGAFLKVGLIDEISLLVYPGIDGLAGVPSIFGYAGEPDEKPAAGQSLRLLTTETLEGGMVWLHYRVEESPSS</sequence>
<evidence type="ECO:0000313" key="5">
    <source>
        <dbReference type="EMBL" id="KLK91360.1"/>
    </source>
</evidence>
<organism evidence="5 6">
    <name type="scientific">Microvirga vignae</name>
    <dbReference type="NCBI Taxonomy" id="1225564"/>
    <lineage>
        <taxon>Bacteria</taxon>
        <taxon>Pseudomonadati</taxon>
        <taxon>Pseudomonadota</taxon>
        <taxon>Alphaproteobacteria</taxon>
        <taxon>Hyphomicrobiales</taxon>
        <taxon>Methylobacteriaceae</taxon>
        <taxon>Microvirga</taxon>
    </lineage>
</organism>
<dbReference type="PATRIC" id="fig|1225564.3.peg.5455"/>
<gene>
    <name evidence="5" type="ORF">AA309_20645</name>
</gene>
<comment type="pathway">
    <text evidence="1">Cofactor biosynthesis; riboflavin biosynthesis.</text>
</comment>
<evidence type="ECO:0000313" key="6">
    <source>
        <dbReference type="Proteomes" id="UP000035489"/>
    </source>
</evidence>
<evidence type="ECO:0000256" key="3">
    <source>
        <dbReference type="ARBA" id="ARBA00023002"/>
    </source>
</evidence>
<reference evidence="5 6" key="1">
    <citation type="submission" date="2015-05" db="EMBL/GenBank/DDBJ databases">
        <title>Draft genome sequence of Microvirga vignae strain BR3299, a novel nitrogen fixing bacteria isolated from Brazil semi-aired region.</title>
        <authorList>
            <person name="Zilli J.E."/>
            <person name="Passos S.R."/>
            <person name="Leite J."/>
            <person name="Baldani J.I."/>
            <person name="Xavier G.R."/>
            <person name="Rumjaneck N.G."/>
            <person name="Simoes-Araujo J.L."/>
        </authorList>
    </citation>
    <scope>NUCLEOTIDE SEQUENCE [LARGE SCALE GENOMIC DNA]</scope>
    <source>
        <strain evidence="5 6">BR3299</strain>
    </source>
</reference>
<dbReference type="InterPro" id="IPR002734">
    <property type="entry name" value="RibDG_C"/>
</dbReference>
<dbReference type="InterPro" id="IPR024072">
    <property type="entry name" value="DHFR-like_dom_sf"/>
</dbReference>
<dbReference type="PANTHER" id="PTHR38011:SF7">
    <property type="entry name" value="2,5-DIAMINO-6-RIBOSYLAMINO-4(3H)-PYRIMIDINONE 5'-PHOSPHATE REDUCTASE"/>
    <property type="match status" value="1"/>
</dbReference>
<comment type="caution">
    <text evidence="5">The sequence shown here is derived from an EMBL/GenBank/DDBJ whole genome shotgun (WGS) entry which is preliminary data.</text>
</comment>
<dbReference type="PANTHER" id="PTHR38011">
    <property type="entry name" value="DIHYDROFOLATE REDUCTASE FAMILY PROTEIN (AFU_ORTHOLOGUE AFUA_8G06820)"/>
    <property type="match status" value="1"/>
</dbReference>